<keyword evidence="9" id="KW-0902">Two-component regulatory system</keyword>
<evidence type="ECO:0000256" key="6">
    <source>
        <dbReference type="ARBA" id="ARBA00022692"/>
    </source>
</evidence>
<dbReference type="AlphaFoldDB" id="D5CLB6"/>
<dbReference type="EC" id="2.7.13.3" evidence="3"/>
<evidence type="ECO:0000256" key="5">
    <source>
        <dbReference type="ARBA" id="ARBA00022679"/>
    </source>
</evidence>
<evidence type="ECO:0000256" key="1">
    <source>
        <dbReference type="ARBA" id="ARBA00000085"/>
    </source>
</evidence>
<feature type="transmembrane region" description="Helical" evidence="11">
    <location>
        <begin position="12"/>
        <end position="32"/>
    </location>
</feature>
<evidence type="ECO:0000313" key="15">
    <source>
        <dbReference type="Proteomes" id="UP000001625"/>
    </source>
</evidence>
<dbReference type="GO" id="GO:0005886">
    <property type="term" value="C:plasma membrane"/>
    <property type="evidence" value="ECO:0007669"/>
    <property type="project" value="TreeGrafter"/>
</dbReference>
<dbReference type="InterPro" id="IPR003594">
    <property type="entry name" value="HATPase_dom"/>
</dbReference>
<dbReference type="HOGENOM" id="CLU_000445_89_37_4"/>
<keyword evidence="5" id="KW-0808">Transferase</keyword>
<keyword evidence="4" id="KW-0597">Phosphoprotein</keyword>
<dbReference type="Pfam" id="PF00512">
    <property type="entry name" value="HisKA"/>
    <property type="match status" value="1"/>
</dbReference>
<evidence type="ECO:0000259" key="12">
    <source>
        <dbReference type="PROSITE" id="PS50109"/>
    </source>
</evidence>
<dbReference type="CDD" id="cd06225">
    <property type="entry name" value="HAMP"/>
    <property type="match status" value="1"/>
</dbReference>
<dbReference type="SUPFAM" id="SSF158472">
    <property type="entry name" value="HAMP domain-like"/>
    <property type="match status" value="1"/>
</dbReference>
<dbReference type="SMART" id="SM00387">
    <property type="entry name" value="HATPase_c"/>
    <property type="match status" value="1"/>
</dbReference>
<dbReference type="Gene3D" id="1.10.287.130">
    <property type="match status" value="1"/>
</dbReference>
<dbReference type="CDD" id="cd00082">
    <property type="entry name" value="HisKA"/>
    <property type="match status" value="1"/>
</dbReference>
<evidence type="ECO:0000256" key="3">
    <source>
        <dbReference type="ARBA" id="ARBA00012438"/>
    </source>
</evidence>
<proteinExistence type="predicted"/>
<name>D5CLB6_SIDLE</name>
<dbReference type="eggNOG" id="COG4251">
    <property type="taxonomic scope" value="Bacteria"/>
</dbReference>
<dbReference type="InterPro" id="IPR036097">
    <property type="entry name" value="HisK_dim/P_sf"/>
</dbReference>
<dbReference type="SUPFAM" id="SSF55874">
    <property type="entry name" value="ATPase domain of HSP90 chaperone/DNA topoisomerase II/histidine kinase"/>
    <property type="match status" value="1"/>
</dbReference>
<dbReference type="InterPro" id="IPR004358">
    <property type="entry name" value="Sig_transdc_His_kin-like_C"/>
</dbReference>
<evidence type="ECO:0000256" key="9">
    <source>
        <dbReference type="ARBA" id="ARBA00023012"/>
    </source>
</evidence>
<protein>
    <recommendedName>
        <fullName evidence="3">histidine kinase</fullName>
        <ecNumber evidence="3">2.7.13.3</ecNumber>
    </recommendedName>
</protein>
<dbReference type="STRING" id="580332.Slit_0262"/>
<evidence type="ECO:0000256" key="10">
    <source>
        <dbReference type="ARBA" id="ARBA00023136"/>
    </source>
</evidence>
<dbReference type="Proteomes" id="UP000001625">
    <property type="component" value="Chromosome"/>
</dbReference>
<dbReference type="PANTHER" id="PTHR45436:SF16">
    <property type="entry name" value="HISTIDINE KINASE"/>
    <property type="match status" value="1"/>
</dbReference>
<dbReference type="InterPro" id="IPR003660">
    <property type="entry name" value="HAMP_dom"/>
</dbReference>
<dbReference type="KEGG" id="slt:Slit_0262"/>
<sequence>MFRTSSLRFRVAYFYAIFGAGLSILLSMAVFFSVQEIGHRLMDDTLRLELDDHIIDGKFIPPNTIAIKGYDLSDGESENIPPEVKDLSPGSFNTTVGLTDYRALVVDRRGKRYVMLFDTDSEHLRESRFFVFVVFFSIFMSVSSAAGGFWLASRVTSSVTRLARQVSRAEPGDTELSLIKLTSNDEVGDLARAFDRYLRRLREFVERENFFTADVSHELRTPLAIMLGTVEVLEQDGTLTAKQAERVARIRRAAQDMIELTSALLLMAREHRNTADEQPCNVAEVTLACVEKHRHLIGDRPIRMDVILTAQPSLVVERPLLEIVIGNLIRNALFHTEAGVVSLKLEDKRLVVQDTGAGMRPEELERALERYYKGTSSAGAGVGLSLVKRICDRYGWRISLDSKEGQGTAAEIGFSA</sequence>
<dbReference type="GO" id="GO:0000155">
    <property type="term" value="F:phosphorelay sensor kinase activity"/>
    <property type="evidence" value="ECO:0007669"/>
    <property type="project" value="InterPro"/>
</dbReference>
<dbReference type="CDD" id="cd00075">
    <property type="entry name" value="HATPase"/>
    <property type="match status" value="1"/>
</dbReference>
<comment type="subcellular location">
    <subcellularLocation>
        <location evidence="2">Membrane</location>
    </subcellularLocation>
</comment>
<dbReference type="PRINTS" id="PR00344">
    <property type="entry name" value="BCTRLSENSOR"/>
</dbReference>
<organism evidence="14 15">
    <name type="scientific">Sideroxydans lithotrophicus (strain ES-1)</name>
    <dbReference type="NCBI Taxonomy" id="580332"/>
    <lineage>
        <taxon>Bacteria</taxon>
        <taxon>Pseudomonadati</taxon>
        <taxon>Pseudomonadota</taxon>
        <taxon>Betaproteobacteria</taxon>
        <taxon>Nitrosomonadales</taxon>
        <taxon>Gallionellaceae</taxon>
        <taxon>Sideroxydans</taxon>
    </lineage>
</organism>
<dbReference type="RefSeq" id="WP_013028403.1">
    <property type="nucleotide sequence ID" value="NC_013959.1"/>
</dbReference>
<dbReference type="SMART" id="SM00388">
    <property type="entry name" value="HisKA"/>
    <property type="match status" value="1"/>
</dbReference>
<dbReference type="Pfam" id="PF02518">
    <property type="entry name" value="HATPase_c"/>
    <property type="match status" value="1"/>
</dbReference>
<dbReference type="InterPro" id="IPR050428">
    <property type="entry name" value="TCS_sensor_his_kinase"/>
</dbReference>
<reference evidence="14 15" key="1">
    <citation type="submission" date="2010-03" db="EMBL/GenBank/DDBJ databases">
        <title>Complete sequence of Sideroxydans lithotrophicus ES-1.</title>
        <authorList>
            <consortium name="US DOE Joint Genome Institute"/>
            <person name="Lucas S."/>
            <person name="Copeland A."/>
            <person name="Lapidus A."/>
            <person name="Cheng J.-F."/>
            <person name="Bruce D."/>
            <person name="Goodwin L."/>
            <person name="Pitluck S."/>
            <person name="Munk A.C."/>
            <person name="Detter J.C."/>
            <person name="Han C."/>
            <person name="Tapia R."/>
            <person name="Larimer F."/>
            <person name="Land M."/>
            <person name="Hauser L."/>
            <person name="Kyrpides N."/>
            <person name="Ivanova N."/>
            <person name="Emerson D."/>
            <person name="Woyke T."/>
        </authorList>
    </citation>
    <scope>NUCLEOTIDE SEQUENCE [LARGE SCALE GENOMIC DNA]</scope>
    <source>
        <strain evidence="14 15">ES-1</strain>
    </source>
</reference>
<keyword evidence="6 11" id="KW-0812">Transmembrane</keyword>
<dbReference type="Gene3D" id="6.10.340.10">
    <property type="match status" value="1"/>
</dbReference>
<keyword evidence="10 11" id="KW-0472">Membrane</keyword>
<accession>D5CLB6</accession>
<feature type="transmembrane region" description="Helical" evidence="11">
    <location>
        <begin position="129"/>
        <end position="152"/>
    </location>
</feature>
<evidence type="ECO:0000256" key="4">
    <source>
        <dbReference type="ARBA" id="ARBA00022553"/>
    </source>
</evidence>
<evidence type="ECO:0000256" key="8">
    <source>
        <dbReference type="ARBA" id="ARBA00022989"/>
    </source>
</evidence>
<dbReference type="SUPFAM" id="SSF47384">
    <property type="entry name" value="Homodimeric domain of signal transducing histidine kinase"/>
    <property type="match status" value="1"/>
</dbReference>
<dbReference type="EMBL" id="CP001965">
    <property type="protein sequence ID" value="ADE10504.1"/>
    <property type="molecule type" value="Genomic_DNA"/>
</dbReference>
<dbReference type="InterPro" id="IPR003661">
    <property type="entry name" value="HisK_dim/P_dom"/>
</dbReference>
<evidence type="ECO:0000256" key="2">
    <source>
        <dbReference type="ARBA" id="ARBA00004370"/>
    </source>
</evidence>
<feature type="domain" description="HAMP" evidence="13">
    <location>
        <begin position="153"/>
        <end position="206"/>
    </location>
</feature>
<gene>
    <name evidence="14" type="ordered locus">Slit_0262</name>
</gene>
<dbReference type="PROSITE" id="PS50109">
    <property type="entry name" value="HIS_KIN"/>
    <property type="match status" value="1"/>
</dbReference>
<evidence type="ECO:0000313" key="14">
    <source>
        <dbReference type="EMBL" id="ADE10504.1"/>
    </source>
</evidence>
<evidence type="ECO:0000256" key="11">
    <source>
        <dbReference type="SAM" id="Phobius"/>
    </source>
</evidence>
<evidence type="ECO:0000259" key="13">
    <source>
        <dbReference type="PROSITE" id="PS50885"/>
    </source>
</evidence>
<keyword evidence="8 11" id="KW-1133">Transmembrane helix</keyword>
<dbReference type="InterPro" id="IPR005467">
    <property type="entry name" value="His_kinase_dom"/>
</dbReference>
<keyword evidence="7 14" id="KW-0418">Kinase</keyword>
<dbReference type="InterPro" id="IPR036890">
    <property type="entry name" value="HATPase_C_sf"/>
</dbReference>
<comment type="catalytic activity">
    <reaction evidence="1">
        <text>ATP + protein L-histidine = ADP + protein N-phospho-L-histidine.</text>
        <dbReference type="EC" id="2.7.13.3"/>
    </reaction>
</comment>
<dbReference type="PANTHER" id="PTHR45436">
    <property type="entry name" value="SENSOR HISTIDINE KINASE YKOH"/>
    <property type="match status" value="1"/>
</dbReference>
<keyword evidence="15" id="KW-1185">Reference proteome</keyword>
<dbReference type="Gene3D" id="3.30.565.10">
    <property type="entry name" value="Histidine kinase-like ATPase, C-terminal domain"/>
    <property type="match status" value="1"/>
</dbReference>
<feature type="domain" description="Histidine kinase" evidence="12">
    <location>
        <begin position="214"/>
        <end position="416"/>
    </location>
</feature>
<dbReference type="PROSITE" id="PS50885">
    <property type="entry name" value="HAMP"/>
    <property type="match status" value="1"/>
</dbReference>
<dbReference type="SMART" id="SM00304">
    <property type="entry name" value="HAMP"/>
    <property type="match status" value="1"/>
</dbReference>
<evidence type="ECO:0000256" key="7">
    <source>
        <dbReference type="ARBA" id="ARBA00022777"/>
    </source>
</evidence>
<dbReference type="Pfam" id="PF00672">
    <property type="entry name" value="HAMP"/>
    <property type="match status" value="1"/>
</dbReference>